<keyword evidence="1" id="KW-0812">Transmembrane</keyword>
<proteinExistence type="predicted"/>
<evidence type="ECO:0000313" key="2">
    <source>
        <dbReference type="EMBL" id="AIE93182.1"/>
    </source>
</evidence>
<sequence length="144" mass="15650">MNEYRQAHQENKSVNPIAAAAGAACFILALPAAIIGLLELVDVLEWGDIGMTLDSIIYTGTTLAILIGSGLSLTGALNDTMKMGLGGTLIAVSFLDLIRRISSINEQLGWYGDNFFQAIQWGWVHEQMELSFLGMLIGIFIMTR</sequence>
<protein>
    <submittedName>
        <fullName evidence="2">Uncharacterized protein</fullName>
    </submittedName>
</protein>
<reference evidence="2" key="1">
    <citation type="journal article" date="2014" name="Genome Biol. Evol.">
        <title>Pangenome evidence for extensive interdomain horizontal transfer affecting lineage core and shell genes in uncultured planktonic thaumarchaeota and euryarchaeota.</title>
        <authorList>
            <person name="Deschamps P."/>
            <person name="Zivanovic Y."/>
            <person name="Moreira D."/>
            <person name="Rodriguez-Valera F."/>
            <person name="Lopez-Garcia P."/>
        </authorList>
    </citation>
    <scope>NUCLEOTIDE SEQUENCE</scope>
</reference>
<accession>A0A075FU59</accession>
<dbReference type="PROSITE" id="PS51257">
    <property type="entry name" value="PROKAR_LIPOPROTEIN"/>
    <property type="match status" value="1"/>
</dbReference>
<dbReference type="EMBL" id="KF900388">
    <property type="protein sequence ID" value="AIE93182.1"/>
    <property type="molecule type" value="Genomic_DNA"/>
</dbReference>
<organism evidence="2">
    <name type="scientific">uncultured marine group II/III euryarchaeote AD1000_32_G05</name>
    <dbReference type="NCBI Taxonomy" id="1457755"/>
    <lineage>
        <taxon>Archaea</taxon>
        <taxon>Methanobacteriati</taxon>
        <taxon>Methanobacteriota</taxon>
        <taxon>environmental samples</taxon>
    </lineage>
</organism>
<keyword evidence="1" id="KW-0472">Membrane</keyword>
<keyword evidence="1" id="KW-1133">Transmembrane helix</keyword>
<evidence type="ECO:0000256" key="1">
    <source>
        <dbReference type="SAM" id="Phobius"/>
    </source>
</evidence>
<dbReference type="AlphaFoldDB" id="A0A075FU59"/>
<feature type="transmembrane region" description="Helical" evidence="1">
    <location>
        <begin position="56"/>
        <end position="77"/>
    </location>
</feature>
<name>A0A075FU59_9EURY</name>
<feature type="transmembrane region" description="Helical" evidence="1">
    <location>
        <begin position="14"/>
        <end position="36"/>
    </location>
</feature>